<dbReference type="EMBL" id="BMGR01000002">
    <property type="protein sequence ID" value="GGF92469.1"/>
    <property type="molecule type" value="Genomic_DNA"/>
</dbReference>
<evidence type="ECO:0000256" key="18">
    <source>
        <dbReference type="PROSITE-ProRule" id="PRU00110"/>
    </source>
</evidence>
<dbReference type="EC" id="2.7.13.3" evidence="4"/>
<evidence type="ECO:0000256" key="12">
    <source>
        <dbReference type="ARBA" id="ARBA00022989"/>
    </source>
</evidence>
<keyword evidence="13" id="KW-0902">Two-component regulatory system</keyword>
<dbReference type="InterPro" id="IPR008207">
    <property type="entry name" value="Sig_transdc_His_kin_Hpt_dom"/>
</dbReference>
<evidence type="ECO:0000256" key="8">
    <source>
        <dbReference type="ARBA" id="ARBA00022692"/>
    </source>
</evidence>
<proteinExistence type="inferred from homology"/>
<name>A0A917FPA8_9BACL</name>
<evidence type="ECO:0000256" key="13">
    <source>
        <dbReference type="ARBA" id="ARBA00023012"/>
    </source>
</evidence>
<dbReference type="PRINTS" id="PR00344">
    <property type="entry name" value="BCTRLSENSOR"/>
</dbReference>
<comment type="caution">
    <text evidence="23">The sequence shown here is derived from an EMBL/GenBank/DDBJ whole genome shotgun (WGS) entry which is preliminary data.</text>
</comment>
<dbReference type="Pfam" id="PF00512">
    <property type="entry name" value="HisKA"/>
    <property type="match status" value="1"/>
</dbReference>
<evidence type="ECO:0000256" key="5">
    <source>
        <dbReference type="ARBA" id="ARBA00022475"/>
    </source>
</evidence>
<evidence type="ECO:0000256" key="16">
    <source>
        <dbReference type="ARBA" id="ARBA00068150"/>
    </source>
</evidence>
<dbReference type="CDD" id="cd00082">
    <property type="entry name" value="HisKA"/>
    <property type="match status" value="1"/>
</dbReference>
<feature type="domain" description="HPt" evidence="22">
    <location>
        <begin position="719"/>
        <end position="810"/>
    </location>
</feature>
<dbReference type="PROSITE" id="PS50110">
    <property type="entry name" value="RESPONSE_REGULATORY"/>
    <property type="match status" value="2"/>
</dbReference>
<evidence type="ECO:0000256" key="14">
    <source>
        <dbReference type="ARBA" id="ARBA00023136"/>
    </source>
</evidence>
<evidence type="ECO:0000256" key="2">
    <source>
        <dbReference type="ARBA" id="ARBA00004651"/>
    </source>
</evidence>
<organism evidence="23 24">
    <name type="scientific">Paenibacillus abyssi</name>
    <dbReference type="NCBI Taxonomy" id="1340531"/>
    <lineage>
        <taxon>Bacteria</taxon>
        <taxon>Bacillati</taxon>
        <taxon>Bacillota</taxon>
        <taxon>Bacilli</taxon>
        <taxon>Bacillales</taxon>
        <taxon>Paenibacillaceae</taxon>
        <taxon>Paenibacillus</taxon>
    </lineage>
</organism>
<dbReference type="CDD" id="cd17546">
    <property type="entry name" value="REC_hyHK_CKI1_RcsC-like"/>
    <property type="match status" value="1"/>
</dbReference>
<dbReference type="SMART" id="SM00388">
    <property type="entry name" value="HisKA"/>
    <property type="match status" value="1"/>
</dbReference>
<dbReference type="SUPFAM" id="SSF55874">
    <property type="entry name" value="ATPase domain of HSP90 chaperone/DNA topoisomerase II/histidine kinase"/>
    <property type="match status" value="1"/>
</dbReference>
<reference evidence="23" key="1">
    <citation type="journal article" date="2014" name="Int. J. Syst. Evol. Microbiol.">
        <title>Complete genome sequence of Corynebacterium casei LMG S-19264T (=DSM 44701T), isolated from a smear-ripened cheese.</title>
        <authorList>
            <consortium name="US DOE Joint Genome Institute (JGI-PGF)"/>
            <person name="Walter F."/>
            <person name="Albersmeier A."/>
            <person name="Kalinowski J."/>
            <person name="Ruckert C."/>
        </authorList>
    </citation>
    <scope>NUCLEOTIDE SEQUENCE</scope>
    <source>
        <strain evidence="23">CGMCC 1.12987</strain>
    </source>
</reference>
<dbReference type="InterPro" id="IPR003018">
    <property type="entry name" value="GAF"/>
</dbReference>
<evidence type="ECO:0000256" key="10">
    <source>
        <dbReference type="ARBA" id="ARBA00022777"/>
    </source>
</evidence>
<feature type="domain" description="Histidine kinase" evidence="20">
    <location>
        <begin position="184"/>
        <end position="406"/>
    </location>
</feature>
<dbReference type="GO" id="GO:0000155">
    <property type="term" value="F:phosphorelay sensor kinase activity"/>
    <property type="evidence" value="ECO:0007669"/>
    <property type="project" value="InterPro"/>
</dbReference>
<evidence type="ECO:0000256" key="7">
    <source>
        <dbReference type="ARBA" id="ARBA00022679"/>
    </source>
</evidence>
<dbReference type="InterPro" id="IPR029016">
    <property type="entry name" value="GAF-like_dom_sf"/>
</dbReference>
<dbReference type="PANTHER" id="PTHR45339:SF1">
    <property type="entry name" value="HYBRID SIGNAL TRANSDUCTION HISTIDINE KINASE J"/>
    <property type="match status" value="1"/>
</dbReference>
<dbReference type="Gene3D" id="3.30.450.40">
    <property type="match status" value="1"/>
</dbReference>
<keyword evidence="7" id="KW-0808">Transferase</keyword>
<feature type="domain" description="Response regulatory" evidence="21">
    <location>
        <begin position="567"/>
        <end position="684"/>
    </location>
</feature>
<dbReference type="Gene3D" id="3.30.565.10">
    <property type="entry name" value="Histidine kinase-like ATPase, C-terminal domain"/>
    <property type="match status" value="1"/>
</dbReference>
<evidence type="ECO:0000256" key="9">
    <source>
        <dbReference type="ARBA" id="ARBA00022741"/>
    </source>
</evidence>
<evidence type="ECO:0000256" key="3">
    <source>
        <dbReference type="ARBA" id="ARBA00006402"/>
    </source>
</evidence>
<gene>
    <name evidence="23" type="ORF">GCM10010916_07320</name>
</gene>
<evidence type="ECO:0000313" key="24">
    <source>
        <dbReference type="Proteomes" id="UP000644756"/>
    </source>
</evidence>
<evidence type="ECO:0000256" key="15">
    <source>
        <dbReference type="ARBA" id="ARBA00064003"/>
    </source>
</evidence>
<dbReference type="GO" id="GO:0005886">
    <property type="term" value="C:plasma membrane"/>
    <property type="evidence" value="ECO:0007669"/>
    <property type="project" value="UniProtKB-SubCell"/>
</dbReference>
<dbReference type="InterPro" id="IPR011006">
    <property type="entry name" value="CheY-like_superfamily"/>
</dbReference>
<dbReference type="InterPro" id="IPR005467">
    <property type="entry name" value="His_kinase_dom"/>
</dbReference>
<dbReference type="Gene3D" id="1.20.120.160">
    <property type="entry name" value="HPT domain"/>
    <property type="match status" value="1"/>
</dbReference>
<dbReference type="InterPro" id="IPR003594">
    <property type="entry name" value="HATPase_dom"/>
</dbReference>
<dbReference type="InterPro" id="IPR001789">
    <property type="entry name" value="Sig_transdc_resp-reg_receiver"/>
</dbReference>
<dbReference type="Pfam" id="PF01627">
    <property type="entry name" value="Hpt"/>
    <property type="match status" value="1"/>
</dbReference>
<dbReference type="PANTHER" id="PTHR45339">
    <property type="entry name" value="HYBRID SIGNAL TRANSDUCTION HISTIDINE KINASE J"/>
    <property type="match status" value="1"/>
</dbReference>
<dbReference type="InterPro" id="IPR036890">
    <property type="entry name" value="HATPase_C_sf"/>
</dbReference>
<keyword evidence="24" id="KW-1185">Reference proteome</keyword>
<dbReference type="InterPro" id="IPR036097">
    <property type="entry name" value="HisK_dim/P_sf"/>
</dbReference>
<dbReference type="FunFam" id="3.30.565.10:FF:000010">
    <property type="entry name" value="Sensor histidine kinase RcsC"/>
    <property type="match status" value="1"/>
</dbReference>
<evidence type="ECO:0000259" key="22">
    <source>
        <dbReference type="PROSITE" id="PS50894"/>
    </source>
</evidence>
<dbReference type="InterPro" id="IPR036641">
    <property type="entry name" value="HPT_dom_sf"/>
</dbReference>
<dbReference type="SUPFAM" id="SSF52172">
    <property type="entry name" value="CheY-like"/>
    <property type="match status" value="2"/>
</dbReference>
<keyword evidence="6 19" id="KW-0597">Phosphoprotein</keyword>
<evidence type="ECO:0000313" key="23">
    <source>
        <dbReference type="EMBL" id="GGF92469.1"/>
    </source>
</evidence>
<dbReference type="SUPFAM" id="SSF47384">
    <property type="entry name" value="Homodimeric domain of signal transducing histidine kinase"/>
    <property type="match status" value="1"/>
</dbReference>
<dbReference type="GO" id="GO:0005524">
    <property type="term" value="F:ATP binding"/>
    <property type="evidence" value="ECO:0007669"/>
    <property type="project" value="UniProtKB-KW"/>
</dbReference>
<protein>
    <recommendedName>
        <fullName evidence="17">Circadian input-output histidine kinase CikA</fullName>
        <ecNumber evidence="4">2.7.13.3</ecNumber>
    </recommendedName>
    <alternativeName>
        <fullName evidence="16">Sensory/regulatory protein RpfC</fullName>
    </alternativeName>
</protein>
<keyword evidence="8" id="KW-0812">Transmembrane</keyword>
<evidence type="ECO:0000256" key="17">
    <source>
        <dbReference type="ARBA" id="ARBA00074306"/>
    </source>
</evidence>
<accession>A0A917FPA8</accession>
<dbReference type="Pfam" id="PF00072">
    <property type="entry name" value="Response_reg"/>
    <property type="match status" value="2"/>
</dbReference>
<dbReference type="SUPFAM" id="SSF47226">
    <property type="entry name" value="Histidine-containing phosphotransfer domain, HPT domain"/>
    <property type="match status" value="1"/>
</dbReference>
<evidence type="ECO:0000256" key="6">
    <source>
        <dbReference type="ARBA" id="ARBA00022553"/>
    </source>
</evidence>
<dbReference type="Proteomes" id="UP000644756">
    <property type="component" value="Unassembled WGS sequence"/>
</dbReference>
<dbReference type="InterPro" id="IPR004358">
    <property type="entry name" value="Sig_transdc_His_kin-like_C"/>
</dbReference>
<comment type="subunit">
    <text evidence="15">At low DSF concentrations, interacts with RpfF.</text>
</comment>
<feature type="modified residue" description="4-aspartylphosphate" evidence="19">
    <location>
        <position position="474"/>
    </location>
</feature>
<dbReference type="RefSeq" id="WP_188529110.1">
    <property type="nucleotide sequence ID" value="NZ_BMGR01000002.1"/>
</dbReference>
<keyword evidence="12" id="KW-1133">Transmembrane helix</keyword>
<dbReference type="SMART" id="SM00065">
    <property type="entry name" value="GAF"/>
    <property type="match status" value="1"/>
</dbReference>
<dbReference type="FunFam" id="1.10.287.130:FF:000002">
    <property type="entry name" value="Two-component osmosensing histidine kinase"/>
    <property type="match status" value="1"/>
</dbReference>
<evidence type="ECO:0000256" key="4">
    <source>
        <dbReference type="ARBA" id="ARBA00012438"/>
    </source>
</evidence>
<comment type="subcellular location">
    <subcellularLocation>
        <location evidence="2">Cell membrane</location>
        <topology evidence="2">Multi-pass membrane protein</topology>
    </subcellularLocation>
</comment>
<dbReference type="SMART" id="SM00448">
    <property type="entry name" value="REC"/>
    <property type="match status" value="2"/>
</dbReference>
<keyword evidence="10" id="KW-0418">Kinase</keyword>
<evidence type="ECO:0000256" key="11">
    <source>
        <dbReference type="ARBA" id="ARBA00022840"/>
    </source>
</evidence>
<dbReference type="Gene3D" id="1.10.287.130">
    <property type="match status" value="1"/>
</dbReference>
<sequence>MSHEDKLYSGLEEAAEHIMKMISELIHVNTFFVASNDRVSNTILKVFNRHENLVEEGVVLPYEQTYCSLVIEGTTEPLVIEDTTSHPLTSELGVTKALGKCSFIGVPIWHKNGNVFGTICAMDRKPYNYSDRDIALLNSMATFLSYVIELETTVVDLQRAKTETLEAKEAAERATQAKADFLAIMSHEIRTPMNGIMGMTGLLHETELTDEQREYTEIIRSSNESLLAILNDILDFSKIESGHMMLEHQPFELKPCVEDILDLFSSRTVGKDIELVSCVDPEIPQFVVGDVTRVRQVLVNLIGNAIKFTEKGEIFVSVSKQSTDGQDFELYFQVKDTGIGIPKDKHHRLFQSFSQAHDVTASRKYGGTGLGLAICKQLVELMGGQIWVESDEGEGATFHFTIRAKRAELFSENKNNAARLRQKRVLIVDDNSTNLRILKKSAERWGMYVKATVSASEALSWIEQGEIFDLAIIDMLMAEMDGNQLGGKIRKHRTIESLPMIMLTSVGSNPSRVDLESVFSAVVSKPVRDDHLLEVMLSSLFDRQAKPSRNKPTVLLDANMGAKLPLRILVAEDNAINQKLFLRILEKMGYTADVAANGLEALQSVTRLHYDLVFMDVQMPVMDGLDAARNITNSLGDTKRPVIIAVTANARQEDREQCLAAGMHDYISKPLRIEEVQRLLEHWAKEIRLPKKPEHQEENRPDVIVDYSIIEEIRSLDDTSAFFEELYRMFDHEGAAYIEQINELWRQKDMARLHETIHLLKGVSLNIGAAELANMCSRLEAEIKHAEQIEILISSLREVFEHTRIQLGKVQTLTKNE</sequence>
<evidence type="ECO:0000259" key="20">
    <source>
        <dbReference type="PROSITE" id="PS50109"/>
    </source>
</evidence>
<comment type="catalytic activity">
    <reaction evidence="1">
        <text>ATP + protein L-histidine = ADP + protein N-phospho-L-histidine.</text>
        <dbReference type="EC" id="2.7.13.3"/>
    </reaction>
</comment>
<keyword evidence="9" id="KW-0547">Nucleotide-binding</keyword>
<dbReference type="Pfam" id="PF01590">
    <property type="entry name" value="GAF"/>
    <property type="match status" value="1"/>
</dbReference>
<dbReference type="PROSITE" id="PS50109">
    <property type="entry name" value="HIS_KIN"/>
    <property type="match status" value="1"/>
</dbReference>
<dbReference type="SMART" id="SM00387">
    <property type="entry name" value="HATPase_c"/>
    <property type="match status" value="1"/>
</dbReference>
<dbReference type="AlphaFoldDB" id="A0A917FPA8"/>
<evidence type="ECO:0000259" key="21">
    <source>
        <dbReference type="PROSITE" id="PS50110"/>
    </source>
</evidence>
<reference evidence="23" key="2">
    <citation type="submission" date="2020-09" db="EMBL/GenBank/DDBJ databases">
        <authorList>
            <person name="Sun Q."/>
            <person name="Zhou Y."/>
        </authorList>
    </citation>
    <scope>NUCLEOTIDE SEQUENCE</scope>
    <source>
        <strain evidence="23">CGMCC 1.12987</strain>
    </source>
</reference>
<dbReference type="PROSITE" id="PS50894">
    <property type="entry name" value="HPT"/>
    <property type="match status" value="1"/>
</dbReference>
<dbReference type="Gene3D" id="3.40.50.2300">
    <property type="match status" value="2"/>
</dbReference>
<feature type="domain" description="Response regulatory" evidence="21">
    <location>
        <begin position="424"/>
        <end position="540"/>
    </location>
</feature>
<dbReference type="SUPFAM" id="SSF55781">
    <property type="entry name" value="GAF domain-like"/>
    <property type="match status" value="1"/>
</dbReference>
<dbReference type="Pfam" id="PF02518">
    <property type="entry name" value="HATPase_c"/>
    <property type="match status" value="1"/>
</dbReference>
<feature type="modified residue" description="Phosphohistidine" evidence="18">
    <location>
        <position position="758"/>
    </location>
</feature>
<keyword evidence="14" id="KW-0472">Membrane</keyword>
<keyword evidence="5" id="KW-1003">Cell membrane</keyword>
<comment type="similarity">
    <text evidence="3">In the N-terminal section; belongs to the phytochrome family.</text>
</comment>
<dbReference type="CDD" id="cd16922">
    <property type="entry name" value="HATPase_EvgS-ArcB-TorS-like"/>
    <property type="match status" value="1"/>
</dbReference>
<dbReference type="InterPro" id="IPR003661">
    <property type="entry name" value="HisK_dim/P_dom"/>
</dbReference>
<evidence type="ECO:0000256" key="1">
    <source>
        <dbReference type="ARBA" id="ARBA00000085"/>
    </source>
</evidence>
<keyword evidence="11" id="KW-0067">ATP-binding</keyword>
<evidence type="ECO:0000256" key="19">
    <source>
        <dbReference type="PROSITE-ProRule" id="PRU00169"/>
    </source>
</evidence>
<feature type="modified residue" description="4-aspartylphosphate" evidence="19">
    <location>
        <position position="616"/>
    </location>
</feature>